<organism evidence="1">
    <name type="scientific">Marinomonas sp. (strain MWYL1)</name>
    <dbReference type="NCBI Taxonomy" id="400668"/>
    <lineage>
        <taxon>Bacteria</taxon>
        <taxon>Pseudomonadati</taxon>
        <taxon>Pseudomonadota</taxon>
        <taxon>Gammaproteobacteria</taxon>
        <taxon>Oceanospirillales</taxon>
        <taxon>Oceanospirillaceae</taxon>
        <taxon>Marinomonas</taxon>
    </lineage>
</organism>
<dbReference type="STRING" id="400668.Mmwyl1_0145"/>
<dbReference type="HOGENOM" id="CLU_896780_0_0_6"/>
<evidence type="ECO:0000313" key="1">
    <source>
        <dbReference type="EMBL" id="ABR69087.1"/>
    </source>
</evidence>
<accession>A6VRK8</accession>
<name>A6VRK8_MARMS</name>
<reference evidence="1" key="1">
    <citation type="submission" date="2007-06" db="EMBL/GenBank/DDBJ databases">
        <title>Complete sequence of Marinomonas sp. MWYL1.</title>
        <authorList>
            <consortium name="US DOE Joint Genome Institute"/>
            <person name="Copeland A."/>
            <person name="Lucas S."/>
            <person name="Lapidus A."/>
            <person name="Barry K."/>
            <person name="Glavina del Rio T."/>
            <person name="Dalin E."/>
            <person name="Tice H."/>
            <person name="Pitluck S."/>
            <person name="Kiss H."/>
            <person name="Brettin T."/>
            <person name="Bruce D."/>
            <person name="Detter J.C."/>
            <person name="Han C."/>
            <person name="Schmutz J."/>
            <person name="Larimer F."/>
            <person name="Land M."/>
            <person name="Hauser L."/>
            <person name="Kyrpides N."/>
            <person name="Kim E."/>
            <person name="Johnston A.W.B."/>
            <person name="Todd J.D."/>
            <person name="Rogers R."/>
            <person name="Wexler M."/>
            <person name="Bond P.L."/>
            <person name="Li Y."/>
            <person name="Richardson P."/>
        </authorList>
    </citation>
    <scope>NUCLEOTIDE SEQUENCE [LARGE SCALE GENOMIC DNA]</scope>
    <source>
        <strain evidence="1">MWYL1</strain>
    </source>
</reference>
<sequence length="327" mass="38386">MKNEKKPNPMLDSVNFDTDELCENKKALGAFLTQFRIRKGYLKVSKFLEEIKLPFSDNYYRDIESGRKYLSVDSAVELHNHLKLDESSKISFDFFWHYFKDLLPREIHESLFGKGVESKDISSVLELREHDSKVLRRALSLNRYEREFIADEKIVNSFRDNFDLMPLMSYLYMVDQASVPEIRLVCQQLGLKFDQRVIDFLKLISKDRKSLDAPFVRQAPILRMPRNKEALRIKNKFLSHEVGISLEKEEKSEYFDVNGTFKYSAILTLKESELNEVQDRLVDLLSVLELQNKSGNQLEDVDTHPYFYGLVISGRPEYDGREARKKN</sequence>
<protein>
    <submittedName>
        <fullName evidence="1">Uncharacterized protein</fullName>
    </submittedName>
</protein>
<dbReference type="EMBL" id="CP000749">
    <property type="protein sequence ID" value="ABR69087.1"/>
    <property type="molecule type" value="Genomic_DNA"/>
</dbReference>
<proteinExistence type="predicted"/>
<dbReference type="KEGG" id="mmw:Mmwyl1_0145"/>
<gene>
    <name evidence="1" type="ordered locus">Mmwyl1_0145</name>
</gene>
<dbReference type="AlphaFoldDB" id="A6VRK8"/>